<accession>A0A9J5YL72</accession>
<organism evidence="1 2">
    <name type="scientific">Solanum commersonii</name>
    <name type="common">Commerson's wild potato</name>
    <name type="synonym">Commerson's nightshade</name>
    <dbReference type="NCBI Taxonomy" id="4109"/>
    <lineage>
        <taxon>Eukaryota</taxon>
        <taxon>Viridiplantae</taxon>
        <taxon>Streptophyta</taxon>
        <taxon>Embryophyta</taxon>
        <taxon>Tracheophyta</taxon>
        <taxon>Spermatophyta</taxon>
        <taxon>Magnoliopsida</taxon>
        <taxon>eudicotyledons</taxon>
        <taxon>Gunneridae</taxon>
        <taxon>Pentapetalae</taxon>
        <taxon>asterids</taxon>
        <taxon>lamiids</taxon>
        <taxon>Solanales</taxon>
        <taxon>Solanaceae</taxon>
        <taxon>Solanoideae</taxon>
        <taxon>Solaneae</taxon>
        <taxon>Solanum</taxon>
    </lineage>
</organism>
<dbReference type="PANTHER" id="PTHR11697:SF230">
    <property type="entry name" value="ZINC FINGER, MYM DOMAIN CONTAINING 1"/>
    <property type="match status" value="1"/>
</dbReference>
<dbReference type="EMBL" id="JACXVP010000006">
    <property type="protein sequence ID" value="KAG5599694.1"/>
    <property type="molecule type" value="Genomic_DNA"/>
</dbReference>
<dbReference type="Proteomes" id="UP000824120">
    <property type="component" value="Chromosome 6"/>
</dbReference>
<dbReference type="PANTHER" id="PTHR11697">
    <property type="entry name" value="GENERAL TRANSCRIPTION FACTOR 2-RELATED ZINC FINGER PROTEIN"/>
    <property type="match status" value="1"/>
</dbReference>
<comment type="caution">
    <text evidence="1">The sequence shown here is derived from an EMBL/GenBank/DDBJ whole genome shotgun (WGS) entry which is preliminary data.</text>
</comment>
<protein>
    <submittedName>
        <fullName evidence="1">Uncharacterized protein</fullName>
    </submittedName>
</protein>
<evidence type="ECO:0000313" key="2">
    <source>
        <dbReference type="Proteomes" id="UP000824120"/>
    </source>
</evidence>
<keyword evidence="2" id="KW-1185">Reference proteome</keyword>
<gene>
    <name evidence="1" type="ORF">H5410_031064</name>
</gene>
<reference evidence="1 2" key="1">
    <citation type="submission" date="2020-09" db="EMBL/GenBank/DDBJ databases">
        <title>De no assembly of potato wild relative species, Solanum commersonii.</title>
        <authorList>
            <person name="Cho K."/>
        </authorList>
    </citation>
    <scope>NUCLEOTIDE SEQUENCE [LARGE SCALE GENOMIC DNA]</scope>
    <source>
        <strain evidence="1">LZ3.2</strain>
        <tissue evidence="1">Leaf</tissue>
    </source>
</reference>
<sequence length="110" mass="13020">YFPRKFKRKSLDVIYSHHLRVDICYVFINLHLQKLNNCLYAMSSDLLLGMTSLNSVSSFGGFDKRMIMILTENYKNKFDRLSFEISVRFFNLKRISDFAKVLVKSNLHQT</sequence>
<feature type="non-terminal residue" evidence="1">
    <location>
        <position position="110"/>
    </location>
</feature>
<name>A0A9J5YL72_SOLCO</name>
<dbReference type="InterPro" id="IPR055298">
    <property type="entry name" value="AtLOH3-like"/>
</dbReference>
<dbReference type="AlphaFoldDB" id="A0A9J5YL72"/>
<evidence type="ECO:0000313" key="1">
    <source>
        <dbReference type="EMBL" id="KAG5599694.1"/>
    </source>
</evidence>
<proteinExistence type="predicted"/>